<proteinExistence type="inferred from homology"/>
<evidence type="ECO:0000256" key="4">
    <source>
        <dbReference type="ARBA" id="ARBA00022827"/>
    </source>
</evidence>
<comment type="similarity">
    <text evidence="2">Belongs to the acyl-CoA oxidase family.</text>
</comment>
<dbReference type="InterPro" id="IPR046373">
    <property type="entry name" value="Acyl-CoA_Oxase/DH_mid-dom_sf"/>
</dbReference>
<evidence type="ECO:0000256" key="2">
    <source>
        <dbReference type="ARBA" id="ARBA00006288"/>
    </source>
</evidence>
<feature type="domain" description="Acyl-CoA oxidase C-alpha1" evidence="7">
    <location>
        <begin position="268"/>
        <end position="417"/>
    </location>
</feature>
<comment type="cofactor">
    <cofactor evidence="1">
        <name>FAD</name>
        <dbReference type="ChEBI" id="CHEBI:57692"/>
    </cofactor>
</comment>
<gene>
    <name evidence="8" type="ORF">QWI33_25425</name>
</gene>
<dbReference type="Gene3D" id="2.40.110.10">
    <property type="entry name" value="Butyryl-CoA Dehydrogenase, subunit A, domain 2"/>
    <property type="match status" value="1"/>
</dbReference>
<comment type="caution">
    <text evidence="8">The sequence shown here is derived from an EMBL/GenBank/DDBJ whole genome shotgun (WGS) entry which is preliminary data.</text>
</comment>
<accession>A0ABT7YWR8</accession>
<protein>
    <submittedName>
        <fullName evidence="8">Acyl-CoA dehydrogenase</fullName>
    </submittedName>
</protein>
<evidence type="ECO:0000256" key="5">
    <source>
        <dbReference type="ARBA" id="ARBA00023002"/>
    </source>
</evidence>
<dbReference type="InterPro" id="IPR055060">
    <property type="entry name" value="ACOX_C_alpha1"/>
</dbReference>
<keyword evidence="4" id="KW-0274">FAD</keyword>
<sequence length="591" mass="62735">MNDDLAAFVTGGTDQTALRALFAGPAFDRPQGLTAAQSHEHMSELVRSVTSAAGPAASLLADRTRLTDLMGWAATRDPVLFHALLLHYCLCLNGIAEFSPDPVRALAAVEERGDIGVLLMTEAGRSGSHRAIRTEARYDPAAREFVLRTPDATAVKFPTAAGLASVSRTALVYARLVVDDADCGVFAFEIRFGGAHGRPEGMRIAPTPEVTALPVDYAAVAFAGTRLPFDAWLADSAAIGTDGRFSDPLGTREARLSRSMGVGTRTWTAMVAGCAAFTRAACAIAVRYARTRLTSDTLSADRPLIGHRFQQVELLTALADAYALTALANHAKQRTDAPTAAAGSTWAPWSAVDATLPLLKAVASETAERVAHTCRERSGALAYAGTPLLLAHQNTAHAYLSAGGDNALIRFDTARAMCDEGFEPPEDAAPQGIRVTDDFLRLARACEHRLRAKLTERVTAKDGDPFEAWDGALALGAEAAAVRAERLLMEHFAAAAAASGPDARAALERLLIMHGIGWARRRAAALTRCGLLTGAALESLEDLAHRTCDLLLPRLADLVDAFGLDEEYLGTFMAADDHLAAFAAQHGFTDL</sequence>
<dbReference type="EMBL" id="JAUEMJ010000011">
    <property type="protein sequence ID" value="MDN3243088.1"/>
    <property type="molecule type" value="Genomic_DNA"/>
</dbReference>
<evidence type="ECO:0000259" key="6">
    <source>
        <dbReference type="Pfam" id="PF01756"/>
    </source>
</evidence>
<dbReference type="Pfam" id="PF01756">
    <property type="entry name" value="ACOX"/>
    <property type="match status" value="1"/>
</dbReference>
<feature type="domain" description="Acyl-CoA oxidase C-terminal" evidence="6">
    <location>
        <begin position="453"/>
        <end position="574"/>
    </location>
</feature>
<keyword evidence="5" id="KW-0560">Oxidoreductase</keyword>
<dbReference type="InterPro" id="IPR036250">
    <property type="entry name" value="AcylCo_DH-like_C"/>
</dbReference>
<evidence type="ECO:0000256" key="3">
    <source>
        <dbReference type="ARBA" id="ARBA00022630"/>
    </source>
</evidence>
<evidence type="ECO:0000259" key="7">
    <source>
        <dbReference type="Pfam" id="PF22924"/>
    </source>
</evidence>
<dbReference type="RefSeq" id="WP_289959647.1">
    <property type="nucleotide sequence ID" value="NZ_JAUEMJ010000011.1"/>
</dbReference>
<dbReference type="SUPFAM" id="SSF56645">
    <property type="entry name" value="Acyl-CoA dehydrogenase NM domain-like"/>
    <property type="match status" value="1"/>
</dbReference>
<dbReference type="Pfam" id="PF22924">
    <property type="entry name" value="ACOX_C_alpha1"/>
    <property type="match status" value="1"/>
</dbReference>
<evidence type="ECO:0000256" key="1">
    <source>
        <dbReference type="ARBA" id="ARBA00001974"/>
    </source>
</evidence>
<dbReference type="InterPro" id="IPR009100">
    <property type="entry name" value="AcylCoA_DH/oxidase_NM_dom_sf"/>
</dbReference>
<evidence type="ECO:0000313" key="8">
    <source>
        <dbReference type="EMBL" id="MDN3243088.1"/>
    </source>
</evidence>
<keyword evidence="3" id="KW-0285">Flavoprotein</keyword>
<dbReference type="Gene3D" id="1.20.140.10">
    <property type="entry name" value="Butyryl-CoA Dehydrogenase, subunit A, domain 3"/>
    <property type="match status" value="2"/>
</dbReference>
<keyword evidence="9" id="KW-1185">Reference proteome</keyword>
<dbReference type="SUPFAM" id="SSF47203">
    <property type="entry name" value="Acyl-CoA dehydrogenase C-terminal domain-like"/>
    <property type="match status" value="2"/>
</dbReference>
<dbReference type="InterPro" id="IPR012258">
    <property type="entry name" value="Acyl-CoA_oxidase"/>
</dbReference>
<dbReference type="PANTHER" id="PTHR10909">
    <property type="entry name" value="ELECTRON TRANSPORT OXIDOREDUCTASE"/>
    <property type="match status" value="1"/>
</dbReference>
<reference evidence="8" key="1">
    <citation type="submission" date="2023-06" db="EMBL/GenBank/DDBJ databases">
        <title>Gycomyces niveus sp.nov., a novel actinomycete isolated from soil in Shouguang.</title>
        <authorList>
            <person name="Yang X."/>
            <person name="Zhao J."/>
        </authorList>
    </citation>
    <scope>NUCLEOTIDE SEQUENCE</scope>
    <source>
        <strain evidence="8">NEAU C2</strain>
    </source>
</reference>
<organism evidence="8 9">
    <name type="scientific">Glycomyces tritici</name>
    <dbReference type="NCBI Taxonomy" id="2665176"/>
    <lineage>
        <taxon>Bacteria</taxon>
        <taxon>Bacillati</taxon>
        <taxon>Actinomycetota</taxon>
        <taxon>Actinomycetes</taxon>
        <taxon>Glycomycetales</taxon>
        <taxon>Glycomycetaceae</taxon>
        <taxon>Glycomyces</taxon>
    </lineage>
</organism>
<dbReference type="Proteomes" id="UP001171902">
    <property type="component" value="Unassembled WGS sequence"/>
</dbReference>
<dbReference type="PANTHER" id="PTHR10909:SF382">
    <property type="entry name" value="ACYL-COENZYME A OXIDASE"/>
    <property type="match status" value="1"/>
</dbReference>
<dbReference type="InterPro" id="IPR002655">
    <property type="entry name" value="Acyl-CoA_oxidase_C"/>
</dbReference>
<name>A0ABT7YWR8_9ACTN</name>
<evidence type="ECO:0000313" key="9">
    <source>
        <dbReference type="Proteomes" id="UP001171902"/>
    </source>
</evidence>